<dbReference type="Proteomes" id="UP001201629">
    <property type="component" value="Unassembled WGS sequence"/>
</dbReference>
<proteinExistence type="predicted"/>
<accession>A0ABS9N288</accession>
<dbReference type="EMBL" id="JAKKFD010000022">
    <property type="protein sequence ID" value="MCG5444069.1"/>
    <property type="molecule type" value="Genomic_DNA"/>
</dbReference>
<evidence type="ECO:0000313" key="2">
    <source>
        <dbReference type="Proteomes" id="UP001201629"/>
    </source>
</evidence>
<evidence type="ECO:0000313" key="1">
    <source>
        <dbReference type="EMBL" id="MCG5444069.1"/>
    </source>
</evidence>
<comment type="caution">
    <text evidence="1">The sequence shown here is derived from an EMBL/GenBank/DDBJ whole genome shotgun (WGS) entry which is preliminary data.</text>
</comment>
<protein>
    <recommendedName>
        <fullName evidence="3">DUF2716 domain-containing protein</fullName>
    </recommendedName>
</protein>
<dbReference type="RefSeq" id="WP_238679225.1">
    <property type="nucleotide sequence ID" value="NZ_JAKKFD010000022.1"/>
</dbReference>
<evidence type="ECO:0008006" key="3">
    <source>
        <dbReference type="Google" id="ProtNLM"/>
    </source>
</evidence>
<name>A0ABS9N288_9ACTN</name>
<reference evidence="1 2" key="1">
    <citation type="submission" date="2022-01" db="EMBL/GenBank/DDBJ databases">
        <authorList>
            <person name="Riesco R."/>
            <person name="Trujillo M.E."/>
        </authorList>
    </citation>
    <scope>NUCLEOTIDE SEQUENCE [LARGE SCALE GENOMIC DNA]</scope>
    <source>
        <strain evidence="1 2">NIE79</strain>
    </source>
</reference>
<sequence>MAMKRVEAPAALLTWLADRPVREATTGYDAVGWQSSTWVLHAMYENPGLAGLGTHDELHRHRLESGDLAPEIIGGINLDEDTTDTGIPLGFVVRPGSPWRRALWSQHLTEGQASNRSYPPCHRWFPHRSWPVAVQPPPEGSLDEESLDALLETVSRLSVDGPGTDCVAFYASLPAGDFDDQHVWRGPLSAVPELIEERGGPYPFSPTNLWPTDRSWFIWTDWDLFGTKVSGSEQLVEAVKSHSALETVDWSPAQVSST</sequence>
<organism evidence="1 2">
    <name type="scientific">Micromonospora trifolii</name>
    <dbReference type="NCBI Taxonomy" id="2911208"/>
    <lineage>
        <taxon>Bacteria</taxon>
        <taxon>Bacillati</taxon>
        <taxon>Actinomycetota</taxon>
        <taxon>Actinomycetes</taxon>
        <taxon>Micromonosporales</taxon>
        <taxon>Micromonosporaceae</taxon>
        <taxon>Micromonospora</taxon>
    </lineage>
</organism>
<gene>
    <name evidence="1" type="ORF">NIE79_002213</name>
</gene>
<keyword evidence="2" id="KW-1185">Reference proteome</keyword>